<accession>A0A8J8MGD5</accession>
<dbReference type="GO" id="GO:0030246">
    <property type="term" value="F:carbohydrate binding"/>
    <property type="evidence" value="ECO:0007669"/>
    <property type="project" value="UniProtKB-ARBA"/>
</dbReference>
<evidence type="ECO:0000259" key="5">
    <source>
        <dbReference type="Pfam" id="PF13407"/>
    </source>
</evidence>
<dbReference type="CDD" id="cd06301">
    <property type="entry name" value="PBP1_rhizopine_binding-like"/>
    <property type="match status" value="1"/>
</dbReference>
<evidence type="ECO:0000313" key="6">
    <source>
        <dbReference type="EMBL" id="QUI21155.1"/>
    </source>
</evidence>
<keyword evidence="3 4" id="KW-0732">Signal</keyword>
<dbReference type="EMBL" id="CP058649">
    <property type="protein sequence ID" value="QUI21155.1"/>
    <property type="molecule type" value="Genomic_DNA"/>
</dbReference>
<dbReference type="KEGG" id="vpy:HZI73_02120"/>
<evidence type="ECO:0000313" key="7">
    <source>
        <dbReference type="Proteomes" id="UP000683246"/>
    </source>
</evidence>
<dbReference type="PROSITE" id="PS51257">
    <property type="entry name" value="PROKAR_LIPOPROTEIN"/>
    <property type="match status" value="1"/>
</dbReference>
<proteinExistence type="inferred from homology"/>
<dbReference type="PANTHER" id="PTHR46847:SF1">
    <property type="entry name" value="D-ALLOSE-BINDING PERIPLASMIC PROTEIN-RELATED"/>
    <property type="match status" value="1"/>
</dbReference>
<dbReference type="AlphaFoldDB" id="A0A8J8MGD5"/>
<evidence type="ECO:0000256" key="4">
    <source>
        <dbReference type="SAM" id="SignalP"/>
    </source>
</evidence>
<dbReference type="Pfam" id="PF13407">
    <property type="entry name" value="Peripla_BP_4"/>
    <property type="match status" value="1"/>
</dbReference>
<sequence>MKKILSFLMVMMMLTVLFAGCSEKKDDTSGEVKDDGKKQEESSDKDIVIGFASNSFSDKWQTYLNDAVKQKCLDLGIKVVFGDGKNDPATQLANVENFIVEGVDAVLIVMVDPSAPAPFIKACDDAGIPLIAVNRKFEGADVFVGSDDIKAGNIQMEYVAEALGGKGNIAILEGEIGQNSSIKRTEGNTEYMKDYPDLKVVFQDSGKWDRAKGMEISENWLQSGETIHAIVANNDEMAIGAIRALTAIDKNDDVIVAGVDATPDALEYVKDGTLEVTVFQSPFGQGGTGVESALKLINGEEVPEYVDVPFEKVTIDNVDKYLEIWK</sequence>
<dbReference type="SUPFAM" id="SSF53822">
    <property type="entry name" value="Periplasmic binding protein-like I"/>
    <property type="match status" value="1"/>
</dbReference>
<keyword evidence="7" id="KW-1185">Reference proteome</keyword>
<comment type="subcellular location">
    <subcellularLocation>
        <location evidence="1">Cell envelope</location>
    </subcellularLocation>
</comment>
<evidence type="ECO:0000256" key="1">
    <source>
        <dbReference type="ARBA" id="ARBA00004196"/>
    </source>
</evidence>
<evidence type="ECO:0000256" key="3">
    <source>
        <dbReference type="ARBA" id="ARBA00022729"/>
    </source>
</evidence>
<protein>
    <submittedName>
        <fullName evidence="6">Sugar ABC transporter substrate-binding protein</fullName>
    </submittedName>
</protein>
<organism evidence="6 7">
    <name type="scientific">Vallitalea pronyensis</name>
    <dbReference type="NCBI Taxonomy" id="1348613"/>
    <lineage>
        <taxon>Bacteria</taxon>
        <taxon>Bacillati</taxon>
        <taxon>Bacillota</taxon>
        <taxon>Clostridia</taxon>
        <taxon>Lachnospirales</taxon>
        <taxon>Vallitaleaceae</taxon>
        <taxon>Vallitalea</taxon>
    </lineage>
</organism>
<gene>
    <name evidence="6" type="ORF">HZI73_02120</name>
</gene>
<dbReference type="InterPro" id="IPR028082">
    <property type="entry name" value="Peripla_BP_I"/>
</dbReference>
<dbReference type="GO" id="GO:0030313">
    <property type="term" value="C:cell envelope"/>
    <property type="evidence" value="ECO:0007669"/>
    <property type="project" value="UniProtKB-SubCell"/>
</dbReference>
<dbReference type="RefSeq" id="WP_212696617.1">
    <property type="nucleotide sequence ID" value="NZ_CP058649.1"/>
</dbReference>
<feature type="signal peptide" evidence="4">
    <location>
        <begin position="1"/>
        <end position="19"/>
    </location>
</feature>
<name>A0A8J8MGD5_9FIRM</name>
<evidence type="ECO:0000256" key="2">
    <source>
        <dbReference type="ARBA" id="ARBA00007639"/>
    </source>
</evidence>
<dbReference type="PANTHER" id="PTHR46847">
    <property type="entry name" value="D-ALLOSE-BINDING PERIPLASMIC PROTEIN-RELATED"/>
    <property type="match status" value="1"/>
</dbReference>
<comment type="similarity">
    <text evidence="2">Belongs to the bacterial solute-binding protein 2 family.</text>
</comment>
<feature type="chain" id="PRO_5039621634" evidence="4">
    <location>
        <begin position="20"/>
        <end position="326"/>
    </location>
</feature>
<dbReference type="InterPro" id="IPR025997">
    <property type="entry name" value="SBP_2_dom"/>
</dbReference>
<reference evidence="6" key="1">
    <citation type="submission" date="2020-07" db="EMBL/GenBank/DDBJ databases">
        <title>Vallitalea pronyensis genome.</title>
        <authorList>
            <person name="Postec A."/>
        </authorList>
    </citation>
    <scope>NUCLEOTIDE SEQUENCE</scope>
    <source>
        <strain evidence="6">FatNI3</strain>
    </source>
</reference>
<dbReference type="Proteomes" id="UP000683246">
    <property type="component" value="Chromosome"/>
</dbReference>
<feature type="domain" description="Periplasmic binding protein" evidence="5">
    <location>
        <begin position="49"/>
        <end position="301"/>
    </location>
</feature>
<dbReference type="Gene3D" id="3.40.50.2300">
    <property type="match status" value="2"/>
</dbReference>